<dbReference type="PROSITE" id="PS00973">
    <property type="entry name" value="USP_2"/>
    <property type="match status" value="1"/>
</dbReference>
<gene>
    <name evidence="2" type="ORF">TVAG_099750</name>
</gene>
<name>A2EK42_TRIV3</name>
<dbReference type="InterPro" id="IPR001394">
    <property type="entry name" value="Peptidase_C19_UCH"/>
</dbReference>
<dbReference type="FunFam" id="3.90.70.10:FF:000090">
    <property type="entry name" value="Clan CA, family C19, ubiquitin hydrolase-like cysteine peptidase"/>
    <property type="match status" value="1"/>
</dbReference>
<dbReference type="SUPFAM" id="SSF54001">
    <property type="entry name" value="Cysteine proteinases"/>
    <property type="match status" value="1"/>
</dbReference>
<dbReference type="VEuPathDB" id="TrichDB:TVAG_099750"/>
<sequence>MAIFNLFRDDVSSYDTISLLQKIVLLFELIDKNITSIQYITDDPDRIPRRYQLSRIPSLLSDLISIYFTIYDQTYASIFDTNIKDIVSAIQNLNIEEYSKILFSNLQKCQEEYQRHNMYTLIIESIDIFDAGFDPEDFNLVRNKKNPKNDCIYFTVQGLGVSKQFYESCYMPPTVLRQKIHFIFPNLENFSILNSNFNIFAFKSLLEAGVKNGDKLTLTSSSLPYFKNTTTIFKYLFDHKITSLLIQSLKSDISGFSSLKLLKRLPDDKDVLKNNDIKGMSEREIIYYISVLKKEKLSDEIYSNLSEIFMTSGSKIEKYLTKMFLLDFRPKLINFKASDLINFLDKNSEIINLFAKLIEFDENLIEKRHQLLTVLEQADSSTASELSRIYSTIKNSEKFVDEISENLTKNFLFLILSIVNQTKSSDILEQILDKIQHSLAKNENVVQIIAKIIEKDKNLIKKLTKTNKDQIFSIALSCSDQNQYSAVNIIKEIGCEGYENQLSKFYSNKIQNWSFSPISPNKTVPGVGLKNLGMTCYMNSVMQQLFALSSFVKTVFDTENSLESLKQLFSDMSEEKLPYADMSDFVNEWKWGTQKVNCFEQQDALEFLSMFLDSMPKNSSQFFIGEYENVLTDDKGEIISKNIENFDSIEVEIKNTIEDSMTSSSVFPDYKIDDKTVTVTKTTKVKKFPEVLVIQLKRFDYNLRTFEKIKVNTQFKYPNSLNLKNIEGEVTNYNLTGIVAHAGNAVGGHYISFIKYQENKWKIFDDTDTRIARTQDMYNLYGTSSADQYTPNAYILFYTKKDEKIYQKLEIPQKYKKASNEKIQNLSEISALYTRNSYELSIISNHLLDFYFNVYMHSTMSNLEKQIIDSLSDIDNLFDKLMEREEDVLYCLANCPNYEILNSLHAILKMNSLSFTRDFVNHLLILIENSGQNWRIVNSICSVLAHYILCHPNQNDFIYRSLCGYLLRFYDKPSTSLNVVNFSPLFNLFTFEKYPEVKETIKAISNKVIQNENHKSQFETVLAYYADIETLPQIIVQARSDPNTQAMLIKIIFNVLQNVHTTKEQLKKMFDTVFIMKEGYSSVVLKKIVVAMIMKSLEKENFLDLITDNLEFILTPILCHLNLNTTKKLAETLSYFIVPSACIPPFKEAQTACQFSSDSIKRYTIDEYMKSYVPSQNKKEKITPKVSDFTQDELRRANKLKDFVVTFVKSVIEKPIKLSIRTGNYLQHPIIIVQRIAYFCGQILGFEFIKPFILPLFEKFLPKNKNEEFLPCSSLGSLMSMCEIYLDQYVDFIASIEKIDPSTLRHLKNFICNLKDDDLKLFVENKNSIKVMTEMAKSTEGSVHKGIFQIVTKALFVTDNKLFFDACVPDMSNNVMKLIPMPKILTIIDRLIPFISEETKMAVFRYTIEKMIFIASQTQRVDEEKLNETISIANIIGQFIENPVLSEEEIQKIVEFPNPASVSLILKNTNQIEELQKTEKGIYISILALFLSERIEMAMKYESSVEFWKAAMISPKPVLVYITKERFVKTPLSSRIKTNAFTKGIKMLDEENVVELFGLMTAEIFEDDVDEKEVLKKLELIVNCRPELKESFIGLLPLSKEDLIEKNARSLINALDLN</sequence>
<dbReference type="GO" id="GO:0004843">
    <property type="term" value="F:cysteine-type deubiquitinase activity"/>
    <property type="evidence" value="ECO:0007669"/>
    <property type="project" value="InterPro"/>
</dbReference>
<keyword evidence="2" id="KW-0378">Hydrolase</keyword>
<dbReference type="Proteomes" id="UP000001542">
    <property type="component" value="Unassembled WGS sequence"/>
</dbReference>
<dbReference type="Gene3D" id="3.90.70.10">
    <property type="entry name" value="Cysteine proteinases"/>
    <property type="match status" value="1"/>
</dbReference>
<feature type="domain" description="USP" evidence="1">
    <location>
        <begin position="527"/>
        <end position="801"/>
    </location>
</feature>
<dbReference type="EMBL" id="DS113411">
    <property type="protein sequence ID" value="EAY06935.1"/>
    <property type="molecule type" value="Genomic_DNA"/>
</dbReference>
<evidence type="ECO:0000259" key="1">
    <source>
        <dbReference type="PROSITE" id="PS50235"/>
    </source>
</evidence>
<evidence type="ECO:0000313" key="3">
    <source>
        <dbReference type="Proteomes" id="UP000001542"/>
    </source>
</evidence>
<dbReference type="KEGG" id="tva:4764829"/>
<protein>
    <submittedName>
        <fullName evidence="2">Clan CA, family C19, ubiquitin hydrolase-like cysteine peptidase</fullName>
    </submittedName>
</protein>
<dbReference type="Pfam" id="PF00443">
    <property type="entry name" value="UCH"/>
    <property type="match status" value="1"/>
</dbReference>
<accession>A2EK42</accession>
<dbReference type="STRING" id="5722.A2EK42"/>
<dbReference type="PROSITE" id="PS50235">
    <property type="entry name" value="USP_3"/>
    <property type="match status" value="1"/>
</dbReference>
<reference evidence="2" key="1">
    <citation type="submission" date="2006-10" db="EMBL/GenBank/DDBJ databases">
        <authorList>
            <person name="Amadeo P."/>
            <person name="Zhao Q."/>
            <person name="Wortman J."/>
            <person name="Fraser-Liggett C."/>
            <person name="Carlton J."/>
        </authorList>
    </citation>
    <scope>NUCLEOTIDE SEQUENCE</scope>
    <source>
        <strain evidence="2">G3</strain>
    </source>
</reference>
<evidence type="ECO:0000313" key="2">
    <source>
        <dbReference type="EMBL" id="EAY06935.1"/>
    </source>
</evidence>
<keyword evidence="3" id="KW-1185">Reference proteome</keyword>
<dbReference type="PROSITE" id="PS00972">
    <property type="entry name" value="USP_1"/>
    <property type="match status" value="1"/>
</dbReference>
<dbReference type="InParanoid" id="A2EK42"/>
<organism evidence="2 3">
    <name type="scientific">Trichomonas vaginalis (strain ATCC PRA-98 / G3)</name>
    <dbReference type="NCBI Taxonomy" id="412133"/>
    <lineage>
        <taxon>Eukaryota</taxon>
        <taxon>Metamonada</taxon>
        <taxon>Parabasalia</taxon>
        <taxon>Trichomonadida</taxon>
        <taxon>Trichomonadidae</taxon>
        <taxon>Trichomonas</taxon>
    </lineage>
</organism>
<dbReference type="VEuPathDB" id="TrichDB:TVAGG3_0838120"/>
<dbReference type="GO" id="GO:0016579">
    <property type="term" value="P:protein deubiquitination"/>
    <property type="evidence" value="ECO:0007669"/>
    <property type="project" value="InterPro"/>
</dbReference>
<dbReference type="InterPro" id="IPR050164">
    <property type="entry name" value="Peptidase_C19"/>
</dbReference>
<reference evidence="2" key="2">
    <citation type="journal article" date="2007" name="Science">
        <title>Draft genome sequence of the sexually transmitted pathogen Trichomonas vaginalis.</title>
        <authorList>
            <person name="Carlton J.M."/>
            <person name="Hirt R.P."/>
            <person name="Silva J.C."/>
            <person name="Delcher A.L."/>
            <person name="Schatz M."/>
            <person name="Zhao Q."/>
            <person name="Wortman J.R."/>
            <person name="Bidwell S.L."/>
            <person name="Alsmark U.C.M."/>
            <person name="Besteiro S."/>
            <person name="Sicheritz-Ponten T."/>
            <person name="Noel C.J."/>
            <person name="Dacks J.B."/>
            <person name="Foster P.G."/>
            <person name="Simillion C."/>
            <person name="Van de Peer Y."/>
            <person name="Miranda-Saavedra D."/>
            <person name="Barton G.J."/>
            <person name="Westrop G.D."/>
            <person name="Mueller S."/>
            <person name="Dessi D."/>
            <person name="Fiori P.L."/>
            <person name="Ren Q."/>
            <person name="Paulsen I."/>
            <person name="Zhang H."/>
            <person name="Bastida-Corcuera F.D."/>
            <person name="Simoes-Barbosa A."/>
            <person name="Brown M.T."/>
            <person name="Hayes R.D."/>
            <person name="Mukherjee M."/>
            <person name="Okumura C.Y."/>
            <person name="Schneider R."/>
            <person name="Smith A.J."/>
            <person name="Vanacova S."/>
            <person name="Villalvazo M."/>
            <person name="Haas B.J."/>
            <person name="Pertea M."/>
            <person name="Feldblyum T.V."/>
            <person name="Utterback T.R."/>
            <person name="Shu C.L."/>
            <person name="Osoegawa K."/>
            <person name="de Jong P.J."/>
            <person name="Hrdy I."/>
            <person name="Horvathova L."/>
            <person name="Zubacova Z."/>
            <person name="Dolezal P."/>
            <person name="Malik S.B."/>
            <person name="Logsdon J.M. Jr."/>
            <person name="Henze K."/>
            <person name="Gupta A."/>
            <person name="Wang C.C."/>
            <person name="Dunne R.L."/>
            <person name="Upcroft J.A."/>
            <person name="Upcroft P."/>
            <person name="White O."/>
            <person name="Salzberg S.L."/>
            <person name="Tang P."/>
            <person name="Chiu C.-H."/>
            <person name="Lee Y.-S."/>
            <person name="Embley T.M."/>
            <person name="Coombs G.H."/>
            <person name="Mottram J.C."/>
            <person name="Tachezy J."/>
            <person name="Fraser-Liggett C.M."/>
            <person name="Johnson P.J."/>
        </authorList>
    </citation>
    <scope>NUCLEOTIDE SEQUENCE [LARGE SCALE GENOMIC DNA]</scope>
    <source>
        <strain evidence="2">G3</strain>
    </source>
</reference>
<proteinExistence type="predicted"/>
<dbReference type="SMR" id="A2EK42"/>
<dbReference type="OrthoDB" id="289038at2759"/>
<dbReference type="PANTHER" id="PTHR24006:SF827">
    <property type="entry name" value="UBIQUITIN CARBOXYL-TERMINAL HYDROLASE 34"/>
    <property type="match status" value="1"/>
</dbReference>
<dbReference type="InterPro" id="IPR038765">
    <property type="entry name" value="Papain-like_cys_pep_sf"/>
</dbReference>
<dbReference type="eggNOG" id="KOG1866">
    <property type="taxonomic scope" value="Eukaryota"/>
</dbReference>
<dbReference type="InterPro" id="IPR018200">
    <property type="entry name" value="USP_CS"/>
</dbReference>
<dbReference type="RefSeq" id="XP_001319158.1">
    <property type="nucleotide sequence ID" value="XM_001319123.1"/>
</dbReference>
<dbReference type="PANTHER" id="PTHR24006">
    <property type="entry name" value="UBIQUITIN CARBOXYL-TERMINAL HYDROLASE"/>
    <property type="match status" value="1"/>
</dbReference>
<dbReference type="InterPro" id="IPR028889">
    <property type="entry name" value="USP"/>
</dbReference>